<name>A0ABS3TBQ8_9BACT</name>
<proteinExistence type="predicted"/>
<feature type="transmembrane region" description="Helical" evidence="1">
    <location>
        <begin position="6"/>
        <end position="26"/>
    </location>
</feature>
<dbReference type="Proteomes" id="UP000670527">
    <property type="component" value="Unassembled WGS sequence"/>
</dbReference>
<protein>
    <submittedName>
        <fullName evidence="2">Uncharacterized protein</fullName>
    </submittedName>
</protein>
<keyword evidence="1" id="KW-0812">Transmembrane</keyword>
<comment type="caution">
    <text evidence="2">The sequence shown here is derived from an EMBL/GenBank/DDBJ whole genome shotgun (WGS) entry which is preliminary data.</text>
</comment>
<gene>
    <name evidence="2" type="ORF">J4D97_10550</name>
</gene>
<accession>A0ABS3TBQ8</accession>
<dbReference type="RefSeq" id="WP_208307558.1">
    <property type="nucleotide sequence ID" value="NZ_JAGETX010000005.1"/>
</dbReference>
<keyword evidence="1" id="KW-0472">Membrane</keyword>
<organism evidence="2 3">
    <name type="scientific">Hymenobacter defluvii</name>
    <dbReference type="NCBI Taxonomy" id="2054411"/>
    <lineage>
        <taxon>Bacteria</taxon>
        <taxon>Pseudomonadati</taxon>
        <taxon>Bacteroidota</taxon>
        <taxon>Cytophagia</taxon>
        <taxon>Cytophagales</taxon>
        <taxon>Hymenobacteraceae</taxon>
        <taxon>Hymenobacter</taxon>
    </lineage>
</organism>
<evidence type="ECO:0000256" key="1">
    <source>
        <dbReference type="SAM" id="Phobius"/>
    </source>
</evidence>
<evidence type="ECO:0000313" key="3">
    <source>
        <dbReference type="Proteomes" id="UP000670527"/>
    </source>
</evidence>
<dbReference type="EMBL" id="JAGETX010000005">
    <property type="protein sequence ID" value="MBO3271087.1"/>
    <property type="molecule type" value="Genomic_DNA"/>
</dbReference>
<keyword evidence="1" id="KW-1133">Transmembrane helix</keyword>
<evidence type="ECO:0000313" key="2">
    <source>
        <dbReference type="EMBL" id="MBO3271087.1"/>
    </source>
</evidence>
<keyword evidence="3" id="KW-1185">Reference proteome</keyword>
<reference evidence="2 3" key="1">
    <citation type="submission" date="2021-03" db="EMBL/GenBank/DDBJ databases">
        <authorList>
            <person name="Kim M.K."/>
        </authorList>
    </citation>
    <scope>NUCLEOTIDE SEQUENCE [LARGE SCALE GENOMIC DNA]</scope>
    <source>
        <strain evidence="2 3">BT507</strain>
    </source>
</reference>
<sequence>MIRFSAVIWLLLAGVIGIFIFFFFGFDSLYTGNRTIEIKDVSRIHVYKFEHKDISSPVNVRLKVEGEIDDNALIYVTEKEPTKAGLLDKSRACSRSDTITYFNINRGEVSKPKMFFDFYQNAPGYICYVPCGVKKGKLNIVWDM</sequence>